<feature type="binding site" evidence="19">
    <location>
        <position position="297"/>
    </location>
    <ligand>
        <name>ATP</name>
        <dbReference type="ChEBI" id="CHEBI:30616"/>
    </ligand>
</feature>
<dbReference type="InterPro" id="IPR049961">
    <property type="entry name" value="ThiI_N"/>
</dbReference>
<dbReference type="InterPro" id="IPR049962">
    <property type="entry name" value="THUMP_ThiI"/>
</dbReference>
<dbReference type="EC" id="2.8.1.4" evidence="14 19"/>
<evidence type="ECO:0000256" key="12">
    <source>
        <dbReference type="ARBA" id="ARBA00058382"/>
    </source>
</evidence>
<feature type="binding site" evidence="19">
    <location>
        <position position="288"/>
    </location>
    <ligand>
        <name>ATP</name>
        <dbReference type="ChEBI" id="CHEBI:30616"/>
    </ligand>
</feature>
<keyword evidence="7 19" id="KW-0067">ATP-binding</keyword>
<evidence type="ECO:0000256" key="3">
    <source>
        <dbReference type="ARBA" id="ARBA00022490"/>
    </source>
</evidence>
<proteinExistence type="inferred from homology"/>
<dbReference type="Pfam" id="PF02568">
    <property type="entry name" value="ThiI"/>
    <property type="match status" value="1"/>
</dbReference>
<dbReference type="PANTHER" id="PTHR43209:SF1">
    <property type="entry name" value="TRNA SULFURTRANSFERASE"/>
    <property type="match status" value="1"/>
</dbReference>
<dbReference type="GO" id="GO:0005829">
    <property type="term" value="C:cytosol"/>
    <property type="evidence" value="ECO:0007669"/>
    <property type="project" value="TreeGrafter"/>
</dbReference>
<dbReference type="CDD" id="cd01712">
    <property type="entry name" value="PPase_ThiI"/>
    <property type="match status" value="1"/>
</dbReference>
<dbReference type="PANTHER" id="PTHR43209">
    <property type="entry name" value="TRNA SULFURTRANSFERASE"/>
    <property type="match status" value="1"/>
</dbReference>
<dbReference type="InterPro" id="IPR020536">
    <property type="entry name" value="ThiI_AANH"/>
</dbReference>
<dbReference type="FunFam" id="3.40.50.620:FF:000053">
    <property type="entry name" value="Probable tRNA sulfurtransferase"/>
    <property type="match status" value="1"/>
</dbReference>
<dbReference type="GO" id="GO:0004810">
    <property type="term" value="F:CCA tRNA nucleotidyltransferase activity"/>
    <property type="evidence" value="ECO:0007669"/>
    <property type="project" value="InterPro"/>
</dbReference>
<dbReference type="GO" id="GO:0002937">
    <property type="term" value="P:tRNA 4-thiouridine biosynthesis"/>
    <property type="evidence" value="ECO:0007669"/>
    <property type="project" value="TreeGrafter"/>
</dbReference>
<evidence type="ECO:0000256" key="5">
    <source>
        <dbReference type="ARBA" id="ARBA00022679"/>
    </source>
</evidence>
<comment type="function">
    <text evidence="12 19">Catalyzes the ATP-dependent transfer of a sulfur to tRNA to produce 4-thiouridine in position 8 of tRNAs, which functions as a near-UV photosensor. Also catalyzes the transfer of sulfur to the sulfur carrier protein ThiS, forming ThiS-thiocarboxylate. This is a step in the synthesis of thiazole, in the thiamine biosynthesis pathway. The sulfur is donated as persulfide by IscS.</text>
</comment>
<comment type="similarity">
    <text evidence="13 19">Belongs to the ThiI family.</text>
</comment>
<evidence type="ECO:0000256" key="2">
    <source>
        <dbReference type="ARBA" id="ARBA00004948"/>
    </source>
</evidence>
<dbReference type="Gene3D" id="3.40.50.620">
    <property type="entry name" value="HUPs"/>
    <property type="match status" value="1"/>
</dbReference>
<reference evidence="21" key="1">
    <citation type="submission" date="2022-05" db="EMBL/GenBank/DDBJ databases">
        <title>Novel bacterial taxa in a minimal lignocellulolytic consortium and its capacity to transform plastics disclosed by genome-resolved metagenomics.</title>
        <authorList>
            <person name="Rodriguez C.A.D."/>
            <person name="Diaz-Garcia L."/>
            <person name="Herrera K."/>
            <person name="Tarazona N.A."/>
            <person name="Sproer C."/>
            <person name="Overmann J."/>
            <person name="Jimenez D.J."/>
        </authorList>
    </citation>
    <scope>NUCLEOTIDE SEQUENCE</scope>
    <source>
        <strain evidence="21">MAG5</strain>
    </source>
</reference>
<dbReference type="EMBL" id="CP097899">
    <property type="protein sequence ID" value="URN93156.1"/>
    <property type="molecule type" value="Genomic_DNA"/>
</dbReference>
<keyword evidence="3 19" id="KW-0963">Cytoplasm</keyword>
<evidence type="ECO:0000256" key="13">
    <source>
        <dbReference type="ARBA" id="ARBA00061472"/>
    </source>
</evidence>
<evidence type="ECO:0000256" key="6">
    <source>
        <dbReference type="ARBA" id="ARBA00022741"/>
    </source>
</evidence>
<feature type="binding site" evidence="19">
    <location>
        <begin position="183"/>
        <end position="184"/>
    </location>
    <ligand>
        <name>ATP</name>
        <dbReference type="ChEBI" id="CHEBI:30616"/>
    </ligand>
</feature>
<dbReference type="Proteomes" id="UP001056756">
    <property type="component" value="Chromosome"/>
</dbReference>
<keyword evidence="8" id="KW-0694">RNA-binding</keyword>
<evidence type="ECO:0000313" key="21">
    <source>
        <dbReference type="EMBL" id="URN93156.1"/>
    </source>
</evidence>
<keyword evidence="4" id="KW-0820">tRNA-binding</keyword>
<gene>
    <name evidence="19 21" type="primary">thiI</name>
    <name evidence="21" type="ORF">NAG76_15095</name>
</gene>
<dbReference type="InterPro" id="IPR054173">
    <property type="entry name" value="ThiI_fer"/>
</dbReference>
<keyword evidence="5 19" id="KW-0808">Transferase</keyword>
<comment type="catalytic activity">
    <reaction evidence="11 19">
        <text>[ThiS sulfur-carrier protein]-C-terminal Gly-Gly-AMP + S-sulfanyl-L-cysteinyl-[cysteine desulfurase] + AH2 = [ThiS sulfur-carrier protein]-C-terminal-Gly-aminoethanethioate + L-cysteinyl-[cysteine desulfurase] + A + AMP + 2 H(+)</text>
        <dbReference type="Rhea" id="RHEA:43340"/>
        <dbReference type="Rhea" id="RHEA-COMP:12157"/>
        <dbReference type="Rhea" id="RHEA-COMP:12158"/>
        <dbReference type="Rhea" id="RHEA-COMP:12910"/>
        <dbReference type="Rhea" id="RHEA-COMP:19908"/>
        <dbReference type="ChEBI" id="CHEBI:13193"/>
        <dbReference type="ChEBI" id="CHEBI:15378"/>
        <dbReference type="ChEBI" id="CHEBI:17499"/>
        <dbReference type="ChEBI" id="CHEBI:29950"/>
        <dbReference type="ChEBI" id="CHEBI:61963"/>
        <dbReference type="ChEBI" id="CHEBI:90618"/>
        <dbReference type="ChEBI" id="CHEBI:232372"/>
        <dbReference type="ChEBI" id="CHEBI:456215"/>
    </reaction>
</comment>
<evidence type="ECO:0000256" key="8">
    <source>
        <dbReference type="ARBA" id="ARBA00022884"/>
    </source>
</evidence>
<sequence>MMYDRIVLRYGDLTMKGRNRKIFEDKMLKSVKRAMKEFPEVTYWRTFGRLYVILNGTPHQPVIDRLKDLFGIVSVSPVLSVPSEVEAIKAAADQVMNSLATVPATFKINARRAWKKFAHGSHEMNHLIGSHILPQYPDMKVDVHNPELELKIDIQEEATYLYWENIAAAGGFPYGSNGKAMLLLSGGIDSPVAGWMALRKGLEIEAVHFHSYPFTSQQATDKVITLARRLSYYSGVPIRLHLVPFTEIQTRITHSNQENLTITLMRRAMLRITEQLAVKYKAGGIVTGESLGQVASQTLSSMNVIGRATVLPMIKPAIMMDKQEIITIARKIGTFETSILPFEDCCTLFLPKSPSTNPNLRIVERVESQLPDLDDLIKQAVEGTESILLNMTEGNHEHEQADKSEEDWF</sequence>
<dbReference type="GO" id="GO:0052837">
    <property type="term" value="P:thiazole biosynthetic process"/>
    <property type="evidence" value="ECO:0007669"/>
    <property type="project" value="TreeGrafter"/>
</dbReference>
<name>A0A9J6ZAW1_9BACL</name>
<evidence type="ECO:0000256" key="10">
    <source>
        <dbReference type="ARBA" id="ARBA00050570"/>
    </source>
</evidence>
<evidence type="ECO:0000256" key="17">
    <source>
        <dbReference type="ARBA" id="ARBA00077849"/>
    </source>
</evidence>
<dbReference type="GO" id="GO:0005524">
    <property type="term" value="F:ATP binding"/>
    <property type="evidence" value="ECO:0007669"/>
    <property type="project" value="UniProtKB-UniRule"/>
</dbReference>
<dbReference type="HAMAP" id="MF_00021">
    <property type="entry name" value="ThiI"/>
    <property type="match status" value="1"/>
</dbReference>
<feature type="domain" description="THUMP" evidence="20">
    <location>
        <begin position="74"/>
        <end position="165"/>
    </location>
</feature>
<evidence type="ECO:0000256" key="15">
    <source>
        <dbReference type="ARBA" id="ARBA00071867"/>
    </source>
</evidence>
<evidence type="ECO:0000256" key="14">
    <source>
        <dbReference type="ARBA" id="ARBA00066827"/>
    </source>
</evidence>
<dbReference type="SUPFAM" id="SSF52402">
    <property type="entry name" value="Adenine nucleotide alpha hydrolases-like"/>
    <property type="match status" value="1"/>
</dbReference>
<comment type="pathway">
    <text evidence="2 19">Cofactor biosynthesis; thiamine diphosphate biosynthesis.</text>
</comment>
<comment type="catalytic activity">
    <reaction evidence="10 19">
        <text>[ThiI sulfur-carrier protein]-S-sulfanyl-L-cysteine + a uridine in tRNA + 2 reduced [2Fe-2S]-[ferredoxin] + ATP + H(+) = [ThiI sulfur-carrier protein]-L-cysteine + a 4-thiouridine in tRNA + 2 oxidized [2Fe-2S]-[ferredoxin] + AMP + diphosphate</text>
        <dbReference type="Rhea" id="RHEA:24176"/>
        <dbReference type="Rhea" id="RHEA-COMP:10000"/>
        <dbReference type="Rhea" id="RHEA-COMP:10001"/>
        <dbReference type="Rhea" id="RHEA-COMP:13337"/>
        <dbReference type="Rhea" id="RHEA-COMP:13338"/>
        <dbReference type="Rhea" id="RHEA-COMP:13339"/>
        <dbReference type="Rhea" id="RHEA-COMP:13340"/>
        <dbReference type="ChEBI" id="CHEBI:15378"/>
        <dbReference type="ChEBI" id="CHEBI:29950"/>
        <dbReference type="ChEBI" id="CHEBI:30616"/>
        <dbReference type="ChEBI" id="CHEBI:33019"/>
        <dbReference type="ChEBI" id="CHEBI:33737"/>
        <dbReference type="ChEBI" id="CHEBI:33738"/>
        <dbReference type="ChEBI" id="CHEBI:61963"/>
        <dbReference type="ChEBI" id="CHEBI:65315"/>
        <dbReference type="ChEBI" id="CHEBI:136798"/>
        <dbReference type="ChEBI" id="CHEBI:456215"/>
        <dbReference type="EC" id="2.8.1.4"/>
    </reaction>
</comment>
<feature type="binding site" evidence="19">
    <location>
        <begin position="208"/>
        <end position="209"/>
    </location>
    <ligand>
        <name>ATP</name>
        <dbReference type="ChEBI" id="CHEBI:30616"/>
    </ligand>
</feature>
<dbReference type="Pfam" id="PF02926">
    <property type="entry name" value="THUMP"/>
    <property type="match status" value="1"/>
</dbReference>
<evidence type="ECO:0000256" key="1">
    <source>
        <dbReference type="ARBA" id="ARBA00004496"/>
    </source>
</evidence>
<dbReference type="InterPro" id="IPR004114">
    <property type="entry name" value="THUMP_dom"/>
</dbReference>
<dbReference type="SMART" id="SM00981">
    <property type="entry name" value="THUMP"/>
    <property type="match status" value="1"/>
</dbReference>
<dbReference type="AlphaFoldDB" id="A0A9J6ZAW1"/>
<dbReference type="NCBIfam" id="TIGR00342">
    <property type="entry name" value="tRNA uracil 4-sulfurtransferase ThiI"/>
    <property type="match status" value="1"/>
</dbReference>
<dbReference type="SUPFAM" id="SSF143437">
    <property type="entry name" value="THUMP domain-like"/>
    <property type="match status" value="1"/>
</dbReference>
<dbReference type="GO" id="GO:0140741">
    <property type="term" value="F:tRNA-uracil-4 sulfurtransferase activity"/>
    <property type="evidence" value="ECO:0007669"/>
    <property type="project" value="UniProtKB-EC"/>
</dbReference>
<dbReference type="KEGG" id="plig:NAG76_15095"/>
<dbReference type="GO" id="GO:0000049">
    <property type="term" value="F:tRNA binding"/>
    <property type="evidence" value="ECO:0007669"/>
    <property type="project" value="UniProtKB-KW"/>
</dbReference>
<evidence type="ECO:0000256" key="9">
    <source>
        <dbReference type="ARBA" id="ARBA00022977"/>
    </source>
</evidence>
<keyword evidence="9 19" id="KW-0784">Thiamine biosynthesis</keyword>
<evidence type="ECO:0000256" key="11">
    <source>
        <dbReference type="ARBA" id="ARBA00052330"/>
    </source>
</evidence>
<evidence type="ECO:0000256" key="4">
    <source>
        <dbReference type="ARBA" id="ARBA00022555"/>
    </source>
</evidence>
<feature type="binding site" evidence="19">
    <location>
        <position position="266"/>
    </location>
    <ligand>
        <name>ATP</name>
        <dbReference type="ChEBI" id="CHEBI:30616"/>
    </ligand>
</feature>
<evidence type="ECO:0000256" key="16">
    <source>
        <dbReference type="ARBA" id="ARBA00075337"/>
    </source>
</evidence>
<accession>A0A9J6ZAW1</accession>
<evidence type="ECO:0000259" key="20">
    <source>
        <dbReference type="SMART" id="SM00981"/>
    </source>
</evidence>
<comment type="subcellular location">
    <subcellularLocation>
        <location evidence="1 19">Cytoplasm</location>
    </subcellularLocation>
</comment>
<dbReference type="InterPro" id="IPR050102">
    <property type="entry name" value="tRNA_sulfurtransferase_ThiI"/>
</dbReference>
<dbReference type="Gene3D" id="3.30.2130.30">
    <property type="match status" value="1"/>
</dbReference>
<dbReference type="GO" id="GO:0009229">
    <property type="term" value="P:thiamine diphosphate biosynthetic process"/>
    <property type="evidence" value="ECO:0007669"/>
    <property type="project" value="UniProtKB-UniRule"/>
</dbReference>
<keyword evidence="6 19" id="KW-0547">Nucleotide-binding</keyword>
<evidence type="ECO:0000256" key="7">
    <source>
        <dbReference type="ARBA" id="ARBA00022840"/>
    </source>
</evidence>
<dbReference type="InterPro" id="IPR014729">
    <property type="entry name" value="Rossmann-like_a/b/a_fold"/>
</dbReference>
<dbReference type="CDD" id="cd11716">
    <property type="entry name" value="THUMP_ThiI"/>
    <property type="match status" value="1"/>
</dbReference>
<evidence type="ECO:0000313" key="22">
    <source>
        <dbReference type="Proteomes" id="UP001056756"/>
    </source>
</evidence>
<dbReference type="Pfam" id="PF22025">
    <property type="entry name" value="ThiI_fer"/>
    <property type="match status" value="1"/>
</dbReference>
<organism evidence="21 22">
    <name type="scientific">Candidatus Pristimantibacillus lignocellulolyticus</name>
    <dbReference type="NCBI Taxonomy" id="2994561"/>
    <lineage>
        <taxon>Bacteria</taxon>
        <taxon>Bacillati</taxon>
        <taxon>Bacillota</taxon>
        <taxon>Bacilli</taxon>
        <taxon>Bacillales</taxon>
        <taxon>Paenibacillaceae</taxon>
        <taxon>Candidatus Pristimantibacillus</taxon>
    </lineage>
</organism>
<dbReference type="GO" id="GO:0009228">
    <property type="term" value="P:thiamine biosynthetic process"/>
    <property type="evidence" value="ECO:0007669"/>
    <property type="project" value="UniProtKB-KW"/>
</dbReference>
<dbReference type="InterPro" id="IPR003720">
    <property type="entry name" value="tRNA_STrfase"/>
</dbReference>
<evidence type="ECO:0000256" key="18">
    <source>
        <dbReference type="ARBA" id="ARBA00080570"/>
    </source>
</evidence>
<protein>
    <recommendedName>
        <fullName evidence="15 19">Probable tRNA sulfurtransferase</fullName>
        <ecNumber evidence="14 19">2.8.1.4</ecNumber>
    </recommendedName>
    <alternativeName>
        <fullName evidence="16 19">Sulfur carrier protein ThiS sulfurtransferase</fullName>
    </alternativeName>
    <alternativeName>
        <fullName evidence="17 19">Thiamine biosynthesis protein ThiI</fullName>
    </alternativeName>
    <alternativeName>
        <fullName evidence="18 19">tRNA 4-thiouridine synthase</fullName>
    </alternativeName>
</protein>
<evidence type="ECO:0000256" key="19">
    <source>
        <dbReference type="HAMAP-Rule" id="MF_00021"/>
    </source>
</evidence>